<evidence type="ECO:0000313" key="3">
    <source>
        <dbReference type="Proteomes" id="UP000008912"/>
    </source>
</evidence>
<evidence type="ECO:0000256" key="1">
    <source>
        <dbReference type="SAM" id="MobiDB-lite"/>
    </source>
</evidence>
<reference evidence="2" key="3">
    <citation type="submission" date="2025-09" db="UniProtKB">
        <authorList>
            <consortium name="Ensembl"/>
        </authorList>
    </citation>
    <scope>IDENTIFICATION</scope>
</reference>
<dbReference type="AlphaFoldDB" id="A0A7N5JZM8"/>
<reference evidence="2 3" key="1">
    <citation type="journal article" date="2010" name="Nature">
        <title>The sequence and de novo assembly of the giant panda genome.</title>
        <authorList>
            <person name="Li R."/>
            <person name="Fan W."/>
            <person name="Tian G."/>
            <person name="Zhu H."/>
            <person name="He L."/>
            <person name="Cai J."/>
            <person name="Huang Q."/>
            <person name="Cai Q."/>
            <person name="Li B."/>
            <person name="Bai Y."/>
            <person name="Zhang Z."/>
            <person name="Zhang Y."/>
            <person name="Wang W."/>
            <person name="Li J."/>
            <person name="Wei F."/>
            <person name="Li H."/>
            <person name="Jian M."/>
            <person name="Li J."/>
            <person name="Zhang Z."/>
            <person name="Nielsen R."/>
            <person name="Li D."/>
            <person name="Gu W."/>
            <person name="Yang Z."/>
            <person name="Xuan Z."/>
            <person name="Ryder O.A."/>
            <person name="Leung F.C."/>
            <person name="Zhou Y."/>
            <person name="Cao J."/>
            <person name="Sun X."/>
            <person name="Fu Y."/>
            <person name="Fang X."/>
            <person name="Guo X."/>
            <person name="Wang B."/>
            <person name="Hou R."/>
            <person name="Shen F."/>
            <person name="Mu B."/>
            <person name="Ni P."/>
            <person name="Lin R."/>
            <person name="Qian W."/>
            <person name="Wang G."/>
            <person name="Yu C."/>
            <person name="Nie W."/>
            <person name="Wang J."/>
            <person name="Wu Z."/>
            <person name="Liang H."/>
            <person name="Min J."/>
            <person name="Wu Q."/>
            <person name="Cheng S."/>
            <person name="Ruan J."/>
            <person name="Wang M."/>
            <person name="Shi Z."/>
            <person name="Wen M."/>
            <person name="Liu B."/>
            <person name="Ren X."/>
            <person name="Zheng H."/>
            <person name="Dong D."/>
            <person name="Cook K."/>
            <person name="Shan G."/>
            <person name="Zhang H."/>
            <person name="Kosiol C."/>
            <person name="Xie X."/>
            <person name="Lu Z."/>
            <person name="Zheng H."/>
            <person name="Li Y."/>
            <person name="Steiner C.C."/>
            <person name="Lam T.T."/>
            <person name="Lin S."/>
            <person name="Zhang Q."/>
            <person name="Li G."/>
            <person name="Tian J."/>
            <person name="Gong T."/>
            <person name="Liu H."/>
            <person name="Zhang D."/>
            <person name="Fang L."/>
            <person name="Ye C."/>
            <person name="Zhang J."/>
            <person name="Hu W."/>
            <person name="Xu A."/>
            <person name="Ren Y."/>
            <person name="Zhang G."/>
            <person name="Bruford M.W."/>
            <person name="Li Q."/>
            <person name="Ma L."/>
            <person name="Guo Y."/>
            <person name="An N."/>
            <person name="Hu Y."/>
            <person name="Zheng Y."/>
            <person name="Shi Y."/>
            <person name="Li Z."/>
            <person name="Liu Q."/>
            <person name="Chen Y."/>
            <person name="Zhao J."/>
            <person name="Qu N."/>
            <person name="Zhao S."/>
            <person name="Tian F."/>
            <person name="Wang X."/>
            <person name="Wang H."/>
            <person name="Xu L."/>
            <person name="Liu X."/>
            <person name="Vinar T."/>
            <person name="Wang Y."/>
            <person name="Lam T.W."/>
            <person name="Yiu S.M."/>
            <person name="Liu S."/>
            <person name="Zhang H."/>
            <person name="Li D."/>
            <person name="Huang Y."/>
            <person name="Wang X."/>
            <person name="Yang G."/>
            <person name="Jiang Z."/>
            <person name="Wang J."/>
            <person name="Qin N."/>
            <person name="Li L."/>
            <person name="Li J."/>
            <person name="Bolund L."/>
            <person name="Kristiansen K."/>
            <person name="Wong G.K."/>
            <person name="Olson M."/>
            <person name="Zhang X."/>
            <person name="Li S."/>
            <person name="Yang H."/>
            <person name="Wang J."/>
            <person name="Wang J."/>
        </authorList>
    </citation>
    <scope>NUCLEOTIDE SEQUENCE [LARGE SCALE GENOMIC DNA]</scope>
</reference>
<sequence>MTRGERMRSAPPCLFLQPRLQPSPSQITLTPLQAGCKAQSPQDWTRARGSNDHPLRAAEPHAPTSILSGASKRGQAGGPEGGVHLPSFCTPLSCPIGPRPQGVPGGLSLDQAELTAGQVLYIEWNLLDAASRINFFSLFKNKYKNHSYRALKEDANILYATPTFPSCTIAPASVGL</sequence>
<dbReference type="InParanoid" id="A0A7N5JZM8"/>
<dbReference type="Ensembl" id="ENSAMET00000034502.1">
    <property type="protein sequence ID" value="ENSAMEP00000032508.1"/>
    <property type="gene ID" value="ENSAMEG00000028629.1"/>
</dbReference>
<name>A0A7N5JZM8_AILME</name>
<reference evidence="2" key="2">
    <citation type="submission" date="2025-08" db="UniProtKB">
        <authorList>
            <consortium name="Ensembl"/>
        </authorList>
    </citation>
    <scope>IDENTIFICATION</scope>
</reference>
<feature type="region of interest" description="Disordered" evidence="1">
    <location>
        <begin position="39"/>
        <end position="81"/>
    </location>
</feature>
<keyword evidence="3" id="KW-1185">Reference proteome</keyword>
<proteinExistence type="predicted"/>
<accession>A0A7N5JZM8</accession>
<dbReference type="Proteomes" id="UP000008912">
    <property type="component" value="Unassembled WGS sequence"/>
</dbReference>
<protein>
    <submittedName>
        <fullName evidence="2">Uncharacterized protein</fullName>
    </submittedName>
</protein>
<evidence type="ECO:0000313" key="2">
    <source>
        <dbReference type="Ensembl" id="ENSAMEP00000032508.1"/>
    </source>
</evidence>
<feature type="compositionally biased region" description="Basic and acidic residues" evidence="1">
    <location>
        <begin position="45"/>
        <end position="59"/>
    </location>
</feature>
<organism evidence="2 3">
    <name type="scientific">Ailuropoda melanoleuca</name>
    <name type="common">Giant panda</name>
    <dbReference type="NCBI Taxonomy" id="9646"/>
    <lineage>
        <taxon>Eukaryota</taxon>
        <taxon>Metazoa</taxon>
        <taxon>Chordata</taxon>
        <taxon>Craniata</taxon>
        <taxon>Vertebrata</taxon>
        <taxon>Euteleostomi</taxon>
        <taxon>Mammalia</taxon>
        <taxon>Eutheria</taxon>
        <taxon>Laurasiatheria</taxon>
        <taxon>Carnivora</taxon>
        <taxon>Caniformia</taxon>
        <taxon>Ursidae</taxon>
        <taxon>Ailuropoda</taxon>
    </lineage>
</organism>
<dbReference type="GeneTree" id="ENSGT00910000147883"/>